<sequence length="380" mass="40800">MLTYQDVVTIRIGVLGTAAKDWDDMADGFEDLETLYAAKVESISTDGAWVGVSAGAASKRFAATRRQLANAQVEARAIASLLRDAHQQFSRLIGQVKDLVEEAKKAELYINSKGEAIYDFSKLTPMRHDPEYPTYVSKWKEAEASWTKAIKDAVQAVGDEDQIVKLALREAAGIKSWFGRALDPLGQHHGFNGAAVGDIETYEKEAKREEAERKAEAERRKKEKESEDETLKTIIRGVGSGLQGLSKPGDLGTKFLSATIEGVAGATGFNNTQGITLSGSVGFGVGIGGEISLVNTRTPDGRSQINLMYSKSTTTAGWDFGASGNIGVVKSNADDISQLKGTGWDKGGSFHAGIGVWGATRMRSGQPMHKVTTSPQPRAV</sequence>
<name>A0ABN3R2J0_9ACTN</name>
<organism evidence="2 3">
    <name type="scientific">Streptomyces vastus</name>
    <dbReference type="NCBI Taxonomy" id="285451"/>
    <lineage>
        <taxon>Bacteria</taxon>
        <taxon>Bacillati</taxon>
        <taxon>Actinomycetota</taxon>
        <taxon>Actinomycetes</taxon>
        <taxon>Kitasatosporales</taxon>
        <taxon>Streptomycetaceae</taxon>
        <taxon>Streptomyces</taxon>
    </lineage>
</organism>
<evidence type="ECO:0000313" key="3">
    <source>
        <dbReference type="Proteomes" id="UP001500151"/>
    </source>
</evidence>
<accession>A0ABN3R2J0</accession>
<evidence type="ECO:0000256" key="1">
    <source>
        <dbReference type="SAM" id="MobiDB-lite"/>
    </source>
</evidence>
<evidence type="ECO:0000313" key="2">
    <source>
        <dbReference type="EMBL" id="GAA2639873.1"/>
    </source>
</evidence>
<dbReference type="RefSeq" id="WP_344391635.1">
    <property type="nucleotide sequence ID" value="NZ_BAAASJ010000039.1"/>
</dbReference>
<keyword evidence="3" id="KW-1185">Reference proteome</keyword>
<dbReference type="EMBL" id="BAAASJ010000039">
    <property type="protein sequence ID" value="GAA2639873.1"/>
    <property type="molecule type" value="Genomic_DNA"/>
</dbReference>
<protein>
    <recommendedName>
        <fullName evidence="4">WXG100 family type VII secretion target</fullName>
    </recommendedName>
</protein>
<feature type="region of interest" description="Disordered" evidence="1">
    <location>
        <begin position="207"/>
        <end position="228"/>
    </location>
</feature>
<gene>
    <name evidence="2" type="ORF">GCM10010307_39540</name>
</gene>
<dbReference type="Proteomes" id="UP001500151">
    <property type="component" value="Unassembled WGS sequence"/>
</dbReference>
<evidence type="ECO:0008006" key="4">
    <source>
        <dbReference type="Google" id="ProtNLM"/>
    </source>
</evidence>
<comment type="caution">
    <text evidence="2">The sequence shown here is derived from an EMBL/GenBank/DDBJ whole genome shotgun (WGS) entry which is preliminary data.</text>
</comment>
<proteinExistence type="predicted"/>
<reference evidence="2 3" key="1">
    <citation type="journal article" date="2019" name="Int. J. Syst. Evol. Microbiol.">
        <title>The Global Catalogue of Microorganisms (GCM) 10K type strain sequencing project: providing services to taxonomists for standard genome sequencing and annotation.</title>
        <authorList>
            <consortium name="The Broad Institute Genomics Platform"/>
            <consortium name="The Broad Institute Genome Sequencing Center for Infectious Disease"/>
            <person name="Wu L."/>
            <person name="Ma J."/>
        </authorList>
    </citation>
    <scope>NUCLEOTIDE SEQUENCE [LARGE SCALE GENOMIC DNA]</scope>
    <source>
        <strain evidence="2 3">JCM 4524</strain>
    </source>
</reference>